<dbReference type="InterPro" id="IPR028082">
    <property type="entry name" value="Peripla_BP_I"/>
</dbReference>
<dbReference type="EMBL" id="PVTP01000008">
    <property type="protein sequence ID" value="PRY76564.1"/>
    <property type="molecule type" value="Genomic_DNA"/>
</dbReference>
<dbReference type="PANTHER" id="PTHR30146:SF138">
    <property type="entry name" value="TRANSCRIPTIONAL REGULATORY PROTEIN"/>
    <property type="match status" value="1"/>
</dbReference>
<dbReference type="Gene3D" id="1.10.260.40">
    <property type="entry name" value="lambda repressor-like DNA-binding domains"/>
    <property type="match status" value="1"/>
</dbReference>
<keyword evidence="2 5" id="KW-0238">DNA-binding</keyword>
<evidence type="ECO:0000256" key="1">
    <source>
        <dbReference type="ARBA" id="ARBA00023015"/>
    </source>
</evidence>
<reference evidence="5 6" key="1">
    <citation type="submission" date="2018-03" db="EMBL/GenBank/DDBJ databases">
        <title>Genomic Encyclopedia of Archaeal and Bacterial Type Strains, Phase II (KMG-II): from individual species to whole genera.</title>
        <authorList>
            <person name="Goeker M."/>
        </authorList>
    </citation>
    <scope>NUCLEOTIDE SEQUENCE [LARGE SCALE GENOMIC DNA]</scope>
    <source>
        <strain evidence="5 6">DSM 101533</strain>
    </source>
</reference>
<evidence type="ECO:0000256" key="2">
    <source>
        <dbReference type="ARBA" id="ARBA00023125"/>
    </source>
</evidence>
<dbReference type="SUPFAM" id="SSF47413">
    <property type="entry name" value="lambda repressor-like DNA-binding domains"/>
    <property type="match status" value="1"/>
</dbReference>
<gene>
    <name evidence="5" type="ORF">CLV80_10828</name>
</gene>
<dbReference type="Pfam" id="PF00356">
    <property type="entry name" value="LacI"/>
    <property type="match status" value="1"/>
</dbReference>
<dbReference type="GO" id="GO:0003700">
    <property type="term" value="F:DNA-binding transcription factor activity"/>
    <property type="evidence" value="ECO:0007669"/>
    <property type="project" value="TreeGrafter"/>
</dbReference>
<keyword evidence="3" id="KW-0804">Transcription</keyword>
<evidence type="ECO:0000256" key="3">
    <source>
        <dbReference type="ARBA" id="ARBA00023163"/>
    </source>
</evidence>
<dbReference type="Proteomes" id="UP000238007">
    <property type="component" value="Unassembled WGS sequence"/>
</dbReference>
<name>A0A2T0VX05_9RHOB</name>
<evidence type="ECO:0000259" key="4">
    <source>
        <dbReference type="PROSITE" id="PS50932"/>
    </source>
</evidence>
<dbReference type="SUPFAM" id="SSF53822">
    <property type="entry name" value="Periplasmic binding protein-like I"/>
    <property type="match status" value="1"/>
</dbReference>
<dbReference type="InterPro" id="IPR046335">
    <property type="entry name" value="LacI/GalR-like_sensor"/>
</dbReference>
<dbReference type="PANTHER" id="PTHR30146">
    <property type="entry name" value="LACI-RELATED TRANSCRIPTIONAL REPRESSOR"/>
    <property type="match status" value="1"/>
</dbReference>
<comment type="caution">
    <text evidence="5">The sequence shown here is derived from an EMBL/GenBank/DDBJ whole genome shotgun (WGS) entry which is preliminary data.</text>
</comment>
<keyword evidence="1" id="KW-0805">Transcription regulation</keyword>
<dbReference type="InterPro" id="IPR000843">
    <property type="entry name" value="HTH_LacI"/>
</dbReference>
<dbReference type="PROSITE" id="PS50932">
    <property type="entry name" value="HTH_LACI_2"/>
    <property type="match status" value="1"/>
</dbReference>
<sequence>MLGMTNYPDNGGHTLTGIRDLARHLDISIGTVSRALNNKPDVNQDTKSKVLKAAAELGYVPNQAGRALSKGRTNVIGFVLQTDSEGMMQGDLFFIRVFDGMQSVLTQHGLNLVALLSPSTVDPETYLKQIVARRFTDALVLSSIHRNDARISYLSDQNLPFATLGRSLTDVGQPWLDLDFDGVVEDAIHRLIAKGHRKIALALPRSDLNLRHIMVESYRRNLARSGIEVNEDFIVETDAGDNGGVTLVHDLIELNPRPTAVIYSDHILPFGIYRGLAENGLTPGQDLSLIGVGTRLASLLTPNLSHYRFNLFDLGVRIAEALLPTMQDRPFSDPAKIIRESVPYTFIDGDSIRDMA</sequence>
<evidence type="ECO:0000313" key="5">
    <source>
        <dbReference type="EMBL" id="PRY76564.1"/>
    </source>
</evidence>
<dbReference type="GO" id="GO:0000976">
    <property type="term" value="F:transcription cis-regulatory region binding"/>
    <property type="evidence" value="ECO:0007669"/>
    <property type="project" value="TreeGrafter"/>
</dbReference>
<dbReference type="CDD" id="cd01392">
    <property type="entry name" value="HTH_LacI"/>
    <property type="match status" value="1"/>
</dbReference>
<keyword evidence="6" id="KW-1185">Reference proteome</keyword>
<dbReference type="Pfam" id="PF13377">
    <property type="entry name" value="Peripla_BP_3"/>
    <property type="match status" value="1"/>
</dbReference>
<evidence type="ECO:0000313" key="6">
    <source>
        <dbReference type="Proteomes" id="UP000238007"/>
    </source>
</evidence>
<dbReference type="InterPro" id="IPR010982">
    <property type="entry name" value="Lambda_DNA-bd_dom_sf"/>
</dbReference>
<organism evidence="5 6">
    <name type="scientific">Yoonia maritima</name>
    <dbReference type="NCBI Taxonomy" id="1435347"/>
    <lineage>
        <taxon>Bacteria</taxon>
        <taxon>Pseudomonadati</taxon>
        <taxon>Pseudomonadota</taxon>
        <taxon>Alphaproteobacteria</taxon>
        <taxon>Rhodobacterales</taxon>
        <taxon>Paracoccaceae</taxon>
        <taxon>Yoonia</taxon>
    </lineage>
</organism>
<dbReference type="AlphaFoldDB" id="A0A2T0VX05"/>
<accession>A0A2T0VX05</accession>
<proteinExistence type="predicted"/>
<feature type="domain" description="HTH lacI-type" evidence="4">
    <location>
        <begin position="16"/>
        <end position="70"/>
    </location>
</feature>
<protein>
    <submittedName>
        <fullName evidence="5">DNA-binding LacI/PurR family transcriptional regulator</fullName>
    </submittedName>
</protein>
<dbReference type="SMART" id="SM00354">
    <property type="entry name" value="HTH_LACI"/>
    <property type="match status" value="1"/>
</dbReference>
<dbReference type="Gene3D" id="3.40.50.2300">
    <property type="match status" value="2"/>
</dbReference>